<dbReference type="STRING" id="1855912.LuPra_05925"/>
<evidence type="ECO:0000313" key="4">
    <source>
        <dbReference type="Proteomes" id="UP000076079"/>
    </source>
</evidence>
<reference evidence="4" key="2">
    <citation type="submission" date="2016-04" db="EMBL/GenBank/DDBJ databases">
        <title>First Complete Genome Sequence of a Subdivision 6 Acidobacterium.</title>
        <authorList>
            <person name="Huang S."/>
            <person name="Vieira S."/>
            <person name="Bunk B."/>
            <person name="Riedel T."/>
            <person name="Sproeer C."/>
            <person name="Overmann J."/>
        </authorList>
    </citation>
    <scope>NUCLEOTIDE SEQUENCE [LARGE SCALE GENOMIC DNA]</scope>
    <source>
        <strain evidence="4">DSM 100886 HEG_-6_39</strain>
    </source>
</reference>
<feature type="domain" description="ASPIC/UnbV" evidence="2">
    <location>
        <begin position="489"/>
        <end position="550"/>
    </location>
</feature>
<dbReference type="Pfam" id="PF13517">
    <property type="entry name" value="FG-GAP_3"/>
    <property type="match status" value="4"/>
</dbReference>
<evidence type="ECO:0000256" key="1">
    <source>
        <dbReference type="ARBA" id="ARBA00022729"/>
    </source>
</evidence>
<organism evidence="3 4">
    <name type="scientific">Luteitalea pratensis</name>
    <dbReference type="NCBI Taxonomy" id="1855912"/>
    <lineage>
        <taxon>Bacteria</taxon>
        <taxon>Pseudomonadati</taxon>
        <taxon>Acidobacteriota</taxon>
        <taxon>Vicinamibacteria</taxon>
        <taxon>Vicinamibacterales</taxon>
        <taxon>Vicinamibacteraceae</taxon>
        <taxon>Luteitalea</taxon>
    </lineage>
</organism>
<dbReference type="InterPro" id="IPR027039">
    <property type="entry name" value="Crtac1"/>
</dbReference>
<sequence>MSAPLRVSTLTALLLVVVAGVAPDGSAWLSQPGVATVPRFDNVQPQSGITFVLAHAPTAAKRLIETMPGGLAAFDYDGDGRVDLFFANGNAAPTGAKSDASFHNRLYRNLGGFRFEDTTAAAGLQGRGYAMGAAVADYDNDGDPDVFVPGVGQPTLYRNLGNGRFEDVTATAGITPSAWSVAAAWTDVDKDGRLDLFVVNYLDWNEKADRFCGDRMRDLRVYCHPKFYPGLPNQLYRNRGDGTFEDISRSSGIAAHIGKGMSVGVGDFDADGRDDLFVTNDGVPNFLFRNVDGKRFEETALLAGVALPGFGRPVSSMGVAVKDVTGDGRPDLLVTALKGETFPLFVNDGGMTFHDGTHQARLAGPSSQRSGWGVSLVDLDNDGRPDIVTANSHVNDLIDQFEASSYKEPNTILLNRGNGFEDATAQAGDAFGRTAAAHRGLVAADLDDDGRQDVVTTSLGAPVEVWRNGGPAGHWLRIVLRGRASNRDGIGATITVGDRRFSMTSASGYASSVLQGVHVGLGSATSVPRIEVHWPSGRRQVVDVTGVDRIVEVTEPEA</sequence>
<dbReference type="PANTHER" id="PTHR16026:SF0">
    <property type="entry name" value="CARTILAGE ACIDIC PROTEIN 1"/>
    <property type="match status" value="1"/>
</dbReference>
<dbReference type="InterPro" id="IPR028994">
    <property type="entry name" value="Integrin_alpha_N"/>
</dbReference>
<evidence type="ECO:0000313" key="3">
    <source>
        <dbReference type="EMBL" id="AMY12644.1"/>
    </source>
</evidence>
<dbReference type="InterPro" id="IPR011519">
    <property type="entry name" value="UnbV_ASPIC"/>
</dbReference>
<dbReference type="PANTHER" id="PTHR16026">
    <property type="entry name" value="CARTILAGE ACIDIC PROTEIN 1"/>
    <property type="match status" value="1"/>
</dbReference>
<dbReference type="AlphaFoldDB" id="A0A143PXT0"/>
<dbReference type="Pfam" id="PF07593">
    <property type="entry name" value="UnbV_ASPIC"/>
    <property type="match status" value="1"/>
</dbReference>
<dbReference type="PATRIC" id="fig|1813736.3.peg.6227"/>
<protein>
    <submittedName>
        <fullName evidence="3">FG-GAP repeat</fullName>
    </submittedName>
</protein>
<keyword evidence="1" id="KW-0732">Signal</keyword>
<dbReference type="InterPro" id="IPR013517">
    <property type="entry name" value="FG-GAP"/>
</dbReference>
<evidence type="ECO:0000259" key="2">
    <source>
        <dbReference type="Pfam" id="PF07593"/>
    </source>
</evidence>
<dbReference type="Proteomes" id="UP000076079">
    <property type="component" value="Chromosome"/>
</dbReference>
<gene>
    <name evidence="3" type="ORF">LuPra_05925</name>
</gene>
<dbReference type="Gene3D" id="2.130.10.130">
    <property type="entry name" value="Integrin alpha, N-terminal"/>
    <property type="match status" value="3"/>
</dbReference>
<dbReference type="EMBL" id="CP015136">
    <property type="protein sequence ID" value="AMY12644.1"/>
    <property type="molecule type" value="Genomic_DNA"/>
</dbReference>
<reference evidence="3 4" key="1">
    <citation type="journal article" date="2016" name="Genome Announc.">
        <title>First Complete Genome Sequence of a Subdivision 6 Acidobacterium Strain.</title>
        <authorList>
            <person name="Huang S."/>
            <person name="Vieira S."/>
            <person name="Bunk B."/>
            <person name="Riedel T."/>
            <person name="Sproer C."/>
            <person name="Overmann J."/>
        </authorList>
    </citation>
    <scope>NUCLEOTIDE SEQUENCE [LARGE SCALE GENOMIC DNA]</scope>
    <source>
        <strain evidence="4">DSM 100886 HEG_-6_39</strain>
    </source>
</reference>
<dbReference type="KEGG" id="abac:LuPra_05925"/>
<accession>A0A143PXT0</accession>
<proteinExistence type="predicted"/>
<dbReference type="SUPFAM" id="SSF69318">
    <property type="entry name" value="Integrin alpha N-terminal domain"/>
    <property type="match status" value="1"/>
</dbReference>
<name>A0A143PXT0_LUTPR</name>
<dbReference type="RefSeq" id="WP_234800610.1">
    <property type="nucleotide sequence ID" value="NZ_CP015136.1"/>
</dbReference>
<keyword evidence="4" id="KW-1185">Reference proteome</keyword>